<dbReference type="EMBL" id="JANTOO010000020">
    <property type="protein sequence ID" value="MCS1398048.1"/>
    <property type="molecule type" value="Genomic_DNA"/>
</dbReference>
<comment type="subcellular location">
    <subcellularLocation>
        <location evidence="1">Membrane</location>
        <topology evidence="1">Multi-pass membrane protein</topology>
    </subcellularLocation>
</comment>
<sequence>MVTKYIIVSIFLVILFAVSYNTFRKIKTYQDYNLAGKGTGLFALTATLVAAEFNTATLIGGASVAYLFGTVGMWYTSLIFIAVFLAYAFTVAKKYRKLNISTISQFFDKRFKNEKYSELIRFMSAIITLFYTWLAPASYLAGLAVIGSVLLGVDPVIFSITIVVICLILSITGGLLTAIGIDVVAFIMIMIGIPTILFIGISAAGGFGSLSQVYEPKLLSLAPVWDTEVNFPIALTWGLQILFLYIAAPWYGQRIFSAKNEKVAYTAMLWNTFFIVVLYGMVVLATMFSKVVFPSLDKPEEALPLLIATQSNSLVQGLLLVTLLLVGVSTLIAVWNSAVSIIVNDVVRRYFLKNKGDRQFIIASRICFVIIAASTLIFGIVFIGNIQNSLLFLSTFTGIVAIPILISLYWKKYNSLGALSSMISGLAYSGIAITLSFPIYFISPIAVIVATIVGIIVSLATSKNHVTDNQEFYELIESPLELESHETESVLIPKESN</sequence>
<dbReference type="InterPro" id="IPR038377">
    <property type="entry name" value="Na/Glc_symporter_sf"/>
</dbReference>
<proteinExistence type="inferred from homology"/>
<feature type="transmembrane region" description="Helical" evidence="8">
    <location>
        <begin position="269"/>
        <end position="293"/>
    </location>
</feature>
<dbReference type="RefSeq" id="WP_139015322.1">
    <property type="nucleotide sequence ID" value="NZ_JANTOO010000020.1"/>
</dbReference>
<evidence type="ECO:0000256" key="8">
    <source>
        <dbReference type="SAM" id="Phobius"/>
    </source>
</evidence>
<comment type="similarity">
    <text evidence="2 7">Belongs to the sodium:solute symporter (SSF) (TC 2.A.21) family.</text>
</comment>
<feature type="transmembrane region" description="Helical" evidence="8">
    <location>
        <begin position="416"/>
        <end position="433"/>
    </location>
</feature>
<protein>
    <submittedName>
        <fullName evidence="9">Sodium:solute symporter family protein</fullName>
    </submittedName>
</protein>
<evidence type="ECO:0000313" key="10">
    <source>
        <dbReference type="Proteomes" id="UP001525021"/>
    </source>
</evidence>
<evidence type="ECO:0000256" key="2">
    <source>
        <dbReference type="ARBA" id="ARBA00006434"/>
    </source>
</evidence>
<gene>
    <name evidence="9" type="ORF">NXZ79_18740</name>
</gene>
<dbReference type="PANTHER" id="PTHR48086">
    <property type="entry name" value="SODIUM/PROLINE SYMPORTER-RELATED"/>
    <property type="match status" value="1"/>
</dbReference>
<feature type="transmembrane region" description="Helical" evidence="8">
    <location>
        <begin position="313"/>
        <end position="339"/>
    </location>
</feature>
<feature type="transmembrane region" description="Helical" evidence="8">
    <location>
        <begin position="439"/>
        <end position="460"/>
    </location>
</feature>
<evidence type="ECO:0000256" key="5">
    <source>
        <dbReference type="ARBA" id="ARBA00022989"/>
    </source>
</evidence>
<feature type="transmembrane region" description="Helical" evidence="8">
    <location>
        <begin position="44"/>
        <end position="68"/>
    </location>
</feature>
<keyword evidence="5 8" id="KW-1133">Transmembrane helix</keyword>
<feature type="transmembrane region" description="Helical" evidence="8">
    <location>
        <begin position="229"/>
        <end position="248"/>
    </location>
</feature>
<keyword evidence="4 8" id="KW-0812">Transmembrane</keyword>
<dbReference type="InterPro" id="IPR050277">
    <property type="entry name" value="Sodium:Solute_Symporter"/>
</dbReference>
<feature type="transmembrane region" description="Helical" evidence="8">
    <location>
        <begin position="6"/>
        <end position="23"/>
    </location>
</feature>
<dbReference type="InterPro" id="IPR001734">
    <property type="entry name" value="Na/solute_symporter"/>
</dbReference>
<evidence type="ECO:0000256" key="7">
    <source>
        <dbReference type="RuleBase" id="RU362091"/>
    </source>
</evidence>
<keyword evidence="6 8" id="KW-0472">Membrane</keyword>
<feature type="transmembrane region" description="Helical" evidence="8">
    <location>
        <begin position="156"/>
        <end position="176"/>
    </location>
</feature>
<evidence type="ECO:0000313" key="9">
    <source>
        <dbReference type="EMBL" id="MCS1398048.1"/>
    </source>
</evidence>
<reference evidence="9 10" key="1">
    <citation type="submission" date="2022-08" db="EMBL/GenBank/DDBJ databases">
        <title>Lysinibacillus sequencing.</title>
        <authorList>
            <person name="Dunlap C."/>
        </authorList>
    </citation>
    <scope>NUCLEOTIDE SEQUENCE [LARGE SCALE GENOMIC DNA]</scope>
    <source>
        <strain evidence="9 10">PB211</strain>
    </source>
</reference>
<comment type="caution">
    <text evidence="9">The sequence shown here is derived from an EMBL/GenBank/DDBJ whole genome shotgun (WGS) entry which is preliminary data.</text>
</comment>
<accession>A0ABT2DT14</accession>
<evidence type="ECO:0000256" key="6">
    <source>
        <dbReference type="ARBA" id="ARBA00023136"/>
    </source>
</evidence>
<evidence type="ECO:0000256" key="4">
    <source>
        <dbReference type="ARBA" id="ARBA00022692"/>
    </source>
</evidence>
<evidence type="ECO:0000256" key="1">
    <source>
        <dbReference type="ARBA" id="ARBA00004141"/>
    </source>
</evidence>
<dbReference type="PANTHER" id="PTHR48086:SF7">
    <property type="entry name" value="SODIUM-SOLUTE SYMPORTER-RELATED"/>
    <property type="match status" value="1"/>
</dbReference>
<keyword evidence="3" id="KW-0813">Transport</keyword>
<dbReference type="Pfam" id="PF00474">
    <property type="entry name" value="SSF"/>
    <property type="match status" value="1"/>
</dbReference>
<name>A0ABT2DT14_9BACI</name>
<dbReference type="CDD" id="cd10322">
    <property type="entry name" value="SLC5sbd"/>
    <property type="match status" value="1"/>
</dbReference>
<feature type="transmembrane region" description="Helical" evidence="8">
    <location>
        <begin position="119"/>
        <end position="150"/>
    </location>
</feature>
<dbReference type="PROSITE" id="PS50283">
    <property type="entry name" value="NA_SOLUT_SYMP_3"/>
    <property type="match status" value="1"/>
</dbReference>
<feature type="transmembrane region" description="Helical" evidence="8">
    <location>
        <begin position="390"/>
        <end position="409"/>
    </location>
</feature>
<feature type="transmembrane region" description="Helical" evidence="8">
    <location>
        <begin position="183"/>
        <end position="209"/>
    </location>
</feature>
<feature type="transmembrane region" description="Helical" evidence="8">
    <location>
        <begin position="360"/>
        <end position="384"/>
    </location>
</feature>
<organism evidence="9 10">
    <name type="scientific">Lysinibacillus pinottii</name>
    <dbReference type="NCBI Taxonomy" id="2973932"/>
    <lineage>
        <taxon>Bacteria</taxon>
        <taxon>Bacillati</taxon>
        <taxon>Bacillota</taxon>
        <taxon>Bacilli</taxon>
        <taxon>Bacillales</taxon>
        <taxon>Bacillaceae</taxon>
        <taxon>Lysinibacillus</taxon>
    </lineage>
</organism>
<dbReference type="Gene3D" id="1.20.1730.10">
    <property type="entry name" value="Sodium/glucose cotransporter"/>
    <property type="match status" value="1"/>
</dbReference>
<evidence type="ECO:0000256" key="3">
    <source>
        <dbReference type="ARBA" id="ARBA00022448"/>
    </source>
</evidence>
<keyword evidence="10" id="KW-1185">Reference proteome</keyword>
<feature type="transmembrane region" description="Helical" evidence="8">
    <location>
        <begin position="74"/>
        <end position="92"/>
    </location>
</feature>
<dbReference type="Proteomes" id="UP001525021">
    <property type="component" value="Unassembled WGS sequence"/>
</dbReference>